<dbReference type="Pfam" id="PF01618">
    <property type="entry name" value="MotA_ExbB"/>
    <property type="match status" value="1"/>
</dbReference>
<evidence type="ECO:0000256" key="8">
    <source>
        <dbReference type="ARBA" id="ARBA00022927"/>
    </source>
</evidence>
<dbReference type="EMBL" id="JAARLZ010000007">
    <property type="protein sequence ID" value="NII07415.1"/>
    <property type="molecule type" value="Genomic_DNA"/>
</dbReference>
<sequence>MLRMNTQDMPATDAWSMLVHANGVVQAVMLLLALASFATWTILLAKTWELRGFRRRVEDASEYLQQSSVLPTAASLPPGVVQALVEAAWNERRHSAGLRERQGIKERTASRMASVERAWVRKLRHGTALLATIGSTAPFVGLFGTVWGIMNSFTGIARAHTTSLAVVAPGIAEALMATAIGLAAAIPAVIIYNHFTRSVGALRTAIADLSSRVMELVSRDLDRQHEAPDAFSQRRREAVP</sequence>
<name>A0A7X5ZJ62_9GAMM</name>
<comment type="subunit">
    <text evidence="2">The accessory proteins ExbB and ExbD seem to form a complex with TonB.</text>
</comment>
<accession>A0A7X5ZJ62</accession>
<evidence type="ECO:0000256" key="10">
    <source>
        <dbReference type="ARBA" id="ARBA00023136"/>
    </source>
</evidence>
<comment type="function">
    <text evidence="11">Involved in the TonB-dependent energy-dependent transport of various receptor-bound substrates. Protects ExbD from proteolytic degradation and functionally stabilizes TonB.</text>
</comment>
<evidence type="ECO:0000256" key="7">
    <source>
        <dbReference type="ARBA" id="ARBA00022692"/>
    </source>
</evidence>
<dbReference type="InterPro" id="IPR014164">
    <property type="entry name" value="TonB_ExbB_1"/>
</dbReference>
<evidence type="ECO:0000256" key="11">
    <source>
        <dbReference type="ARBA" id="ARBA00024816"/>
    </source>
</evidence>
<dbReference type="Proteomes" id="UP000490980">
    <property type="component" value="Unassembled WGS sequence"/>
</dbReference>
<feature type="transmembrane region" description="Helical" evidence="13">
    <location>
        <begin position="24"/>
        <end position="45"/>
    </location>
</feature>
<evidence type="ECO:0000256" key="3">
    <source>
        <dbReference type="ARBA" id="ARBA00022093"/>
    </source>
</evidence>
<evidence type="ECO:0000256" key="5">
    <source>
        <dbReference type="ARBA" id="ARBA00022475"/>
    </source>
</evidence>
<dbReference type="PANTHER" id="PTHR30625">
    <property type="entry name" value="PROTEIN TOLQ"/>
    <property type="match status" value="1"/>
</dbReference>
<evidence type="ECO:0000313" key="15">
    <source>
        <dbReference type="EMBL" id="NII07415.1"/>
    </source>
</evidence>
<proteinExistence type="inferred from homology"/>
<keyword evidence="5" id="KW-1003">Cell membrane</keyword>
<evidence type="ECO:0000256" key="12">
    <source>
        <dbReference type="RuleBase" id="RU004057"/>
    </source>
</evidence>
<keyword evidence="7 13" id="KW-0812">Transmembrane</keyword>
<dbReference type="InterPro" id="IPR050790">
    <property type="entry name" value="ExbB/TolQ_transport"/>
</dbReference>
<dbReference type="InterPro" id="IPR002898">
    <property type="entry name" value="MotA_ExbB_proton_chnl"/>
</dbReference>
<protein>
    <recommendedName>
        <fullName evidence="3">Biopolymer transport protein ExbB</fullName>
    </recommendedName>
</protein>
<comment type="subcellular location">
    <subcellularLocation>
        <location evidence="1">Cell inner membrane</location>
        <topology evidence="1">Multi-pass membrane protein</topology>
    </subcellularLocation>
    <subcellularLocation>
        <location evidence="12">Membrane</location>
        <topology evidence="12">Multi-pass membrane protein</topology>
    </subcellularLocation>
</comment>
<feature type="transmembrane region" description="Helical" evidence="13">
    <location>
        <begin position="127"/>
        <end position="150"/>
    </location>
</feature>
<comment type="similarity">
    <text evidence="12">Belongs to the exbB/tolQ family.</text>
</comment>
<reference evidence="15 16" key="1">
    <citation type="submission" date="2020-03" db="EMBL/GenBank/DDBJ databases">
        <authorList>
            <person name="Lai Q."/>
        </authorList>
    </citation>
    <scope>NUCLEOTIDE SEQUENCE [LARGE SCALE GENOMIC DNA]</scope>
    <source>
        <strain evidence="15 16">CCUG 25036</strain>
    </source>
</reference>
<keyword evidence="16" id="KW-1185">Reference proteome</keyword>
<dbReference type="AlphaFoldDB" id="A0A7X5ZJ62"/>
<evidence type="ECO:0000256" key="4">
    <source>
        <dbReference type="ARBA" id="ARBA00022448"/>
    </source>
</evidence>
<dbReference type="GO" id="GO:0005886">
    <property type="term" value="C:plasma membrane"/>
    <property type="evidence" value="ECO:0007669"/>
    <property type="project" value="UniProtKB-SubCell"/>
</dbReference>
<keyword evidence="9 13" id="KW-1133">Transmembrane helix</keyword>
<gene>
    <name evidence="15" type="primary">exbB</name>
    <name evidence="15" type="ORF">HBF25_13595</name>
</gene>
<comment type="caution">
    <text evidence="15">The sequence shown here is derived from an EMBL/GenBank/DDBJ whole genome shotgun (WGS) entry which is preliminary data.</text>
</comment>
<dbReference type="GO" id="GO:0022857">
    <property type="term" value="F:transmembrane transporter activity"/>
    <property type="evidence" value="ECO:0007669"/>
    <property type="project" value="InterPro"/>
</dbReference>
<evidence type="ECO:0000256" key="9">
    <source>
        <dbReference type="ARBA" id="ARBA00022989"/>
    </source>
</evidence>
<keyword evidence="10 13" id="KW-0472">Membrane</keyword>
<dbReference type="NCBIfam" id="TIGR02797">
    <property type="entry name" value="exbB"/>
    <property type="match status" value="1"/>
</dbReference>
<evidence type="ECO:0000313" key="16">
    <source>
        <dbReference type="Proteomes" id="UP000490980"/>
    </source>
</evidence>
<organism evidence="15 16">
    <name type="scientific">Luteibacter anthropi</name>
    <dbReference type="NCBI Taxonomy" id="564369"/>
    <lineage>
        <taxon>Bacteria</taxon>
        <taxon>Pseudomonadati</taxon>
        <taxon>Pseudomonadota</taxon>
        <taxon>Gammaproteobacteria</taxon>
        <taxon>Lysobacterales</taxon>
        <taxon>Rhodanobacteraceae</taxon>
        <taxon>Luteibacter</taxon>
    </lineage>
</organism>
<feature type="domain" description="MotA/TolQ/ExbB proton channel" evidence="14">
    <location>
        <begin position="96"/>
        <end position="203"/>
    </location>
</feature>
<feature type="transmembrane region" description="Helical" evidence="13">
    <location>
        <begin position="170"/>
        <end position="193"/>
    </location>
</feature>
<evidence type="ECO:0000256" key="1">
    <source>
        <dbReference type="ARBA" id="ARBA00004429"/>
    </source>
</evidence>
<evidence type="ECO:0000256" key="6">
    <source>
        <dbReference type="ARBA" id="ARBA00022519"/>
    </source>
</evidence>
<keyword evidence="4 12" id="KW-0813">Transport</keyword>
<dbReference type="PANTHER" id="PTHR30625:SF16">
    <property type="entry name" value="BIOPOLYMER TRANSPORT PROTEIN EXBB"/>
    <property type="match status" value="1"/>
</dbReference>
<dbReference type="GO" id="GO:0017038">
    <property type="term" value="P:protein import"/>
    <property type="evidence" value="ECO:0007669"/>
    <property type="project" value="TreeGrafter"/>
</dbReference>
<keyword evidence="6" id="KW-0997">Cell inner membrane</keyword>
<evidence type="ECO:0000256" key="2">
    <source>
        <dbReference type="ARBA" id="ARBA00011471"/>
    </source>
</evidence>
<evidence type="ECO:0000256" key="13">
    <source>
        <dbReference type="SAM" id="Phobius"/>
    </source>
</evidence>
<evidence type="ECO:0000259" key="14">
    <source>
        <dbReference type="Pfam" id="PF01618"/>
    </source>
</evidence>
<keyword evidence="8 12" id="KW-0653">Protein transport</keyword>